<dbReference type="InterPro" id="IPR051534">
    <property type="entry name" value="CBASS_pafABC_assoc_protein"/>
</dbReference>
<dbReference type="InterPro" id="IPR057727">
    <property type="entry name" value="WCX_dom"/>
</dbReference>
<dbReference type="InterPro" id="IPR026881">
    <property type="entry name" value="WYL_dom"/>
</dbReference>
<dbReference type="RefSeq" id="WP_211936953.1">
    <property type="nucleotide sequence ID" value="NZ_CP073078.1"/>
</dbReference>
<dbReference type="Pfam" id="PF13280">
    <property type="entry name" value="WYL"/>
    <property type="match status" value="1"/>
</dbReference>
<dbReference type="Pfam" id="PF25583">
    <property type="entry name" value="WCX"/>
    <property type="match status" value="1"/>
</dbReference>
<accession>A0A975FXD4</accession>
<dbReference type="Proteomes" id="UP000676409">
    <property type="component" value="Chromosome"/>
</dbReference>
<feature type="domain" description="WYL" evidence="2">
    <location>
        <begin position="150"/>
        <end position="216"/>
    </location>
</feature>
<dbReference type="EMBL" id="CP073078">
    <property type="protein sequence ID" value="QUD86901.1"/>
    <property type="molecule type" value="Genomic_DNA"/>
</dbReference>
<name>A0A975FXD4_9CAUL</name>
<dbReference type="PANTHER" id="PTHR34580">
    <property type="match status" value="1"/>
</dbReference>
<protein>
    <submittedName>
        <fullName evidence="4">WYL domain-containing protein</fullName>
    </submittedName>
</protein>
<evidence type="ECO:0000259" key="2">
    <source>
        <dbReference type="Pfam" id="PF13280"/>
    </source>
</evidence>
<organism evidence="4 5">
    <name type="scientific">Phenylobacterium montanum</name>
    <dbReference type="NCBI Taxonomy" id="2823693"/>
    <lineage>
        <taxon>Bacteria</taxon>
        <taxon>Pseudomonadati</taxon>
        <taxon>Pseudomonadota</taxon>
        <taxon>Alphaproteobacteria</taxon>
        <taxon>Caulobacterales</taxon>
        <taxon>Caulobacteraceae</taxon>
        <taxon>Phenylobacterium</taxon>
    </lineage>
</organism>
<dbReference type="PROSITE" id="PS52050">
    <property type="entry name" value="WYL"/>
    <property type="match status" value="1"/>
</dbReference>
<evidence type="ECO:0000313" key="5">
    <source>
        <dbReference type="Proteomes" id="UP000676409"/>
    </source>
</evidence>
<proteinExistence type="predicted"/>
<evidence type="ECO:0000259" key="3">
    <source>
        <dbReference type="Pfam" id="PF25583"/>
    </source>
</evidence>
<reference evidence="4" key="1">
    <citation type="submission" date="2021-04" db="EMBL/GenBank/DDBJ databases">
        <title>The complete genome sequence of Caulobacter sp. S6.</title>
        <authorList>
            <person name="Tang Y."/>
            <person name="Ouyang W."/>
            <person name="Liu Q."/>
            <person name="Huang B."/>
            <person name="Guo Z."/>
            <person name="Lei P."/>
        </authorList>
    </citation>
    <scope>NUCLEOTIDE SEQUENCE</scope>
    <source>
        <strain evidence="4">S6</strain>
    </source>
</reference>
<dbReference type="KEGG" id="caul:KCG34_17745"/>
<dbReference type="PANTHER" id="PTHR34580:SF1">
    <property type="entry name" value="PROTEIN PAFC"/>
    <property type="match status" value="1"/>
</dbReference>
<feature type="region of interest" description="Disordered" evidence="1">
    <location>
        <begin position="324"/>
        <end position="354"/>
    </location>
</feature>
<evidence type="ECO:0000256" key="1">
    <source>
        <dbReference type="SAM" id="MobiDB-lite"/>
    </source>
</evidence>
<keyword evidence="5" id="KW-1185">Reference proteome</keyword>
<gene>
    <name evidence="4" type="ORF">KCG34_17745</name>
</gene>
<evidence type="ECO:0000313" key="4">
    <source>
        <dbReference type="EMBL" id="QUD86901.1"/>
    </source>
</evidence>
<sequence length="354" mass="38158">MRHEKAGLLLDLARRLAASAEGLTLDEMAQAIGVGRRTVERMRDALWSLFPNLEEVEDPPTKRFRIAGGLDGLFQNPTPEELVELSKAADALRAAGAPARAAALNALEAKVRSAMRGAALRRVGPDVEALMRAETIAVTAGPRPFEDEAVIGAIRESIKALRALEFRYEGGSRPGERRRVAPFGIMFGHNNYLVAAELGSQTPRTFRLDRIADLEVLEITAAAPEGFDLQDFAHRSFGIYQGEGPEAVVLRIAPERADDALRWRFHPSQTAELQADGSVIVRFTAAGMLELAWHLFTWGPAVRVLAPESLRQVMVTELEKALAAHGPPPPCGEGAGGGGVSIEAAGRGDPLIKT</sequence>
<feature type="domain" description="WCX" evidence="3">
    <location>
        <begin position="245"/>
        <end position="322"/>
    </location>
</feature>
<dbReference type="AlphaFoldDB" id="A0A975FXD4"/>